<gene>
    <name evidence="3" type="ORF">HaLaN_06044</name>
</gene>
<evidence type="ECO:0000313" key="4">
    <source>
        <dbReference type="Proteomes" id="UP000485058"/>
    </source>
</evidence>
<name>A0A699YMZ6_HAELA</name>
<organism evidence="3 4">
    <name type="scientific">Haematococcus lacustris</name>
    <name type="common">Green alga</name>
    <name type="synonym">Haematococcus pluvialis</name>
    <dbReference type="NCBI Taxonomy" id="44745"/>
    <lineage>
        <taxon>Eukaryota</taxon>
        <taxon>Viridiplantae</taxon>
        <taxon>Chlorophyta</taxon>
        <taxon>core chlorophytes</taxon>
        <taxon>Chlorophyceae</taxon>
        <taxon>CS clade</taxon>
        <taxon>Chlamydomonadales</taxon>
        <taxon>Haematococcaceae</taxon>
        <taxon>Haematococcus</taxon>
    </lineage>
</organism>
<reference evidence="3 4" key="1">
    <citation type="submission" date="2020-02" db="EMBL/GenBank/DDBJ databases">
        <title>Draft genome sequence of Haematococcus lacustris strain NIES-144.</title>
        <authorList>
            <person name="Morimoto D."/>
            <person name="Nakagawa S."/>
            <person name="Yoshida T."/>
            <person name="Sawayama S."/>
        </authorList>
    </citation>
    <scope>NUCLEOTIDE SEQUENCE [LARGE SCALE GENOMIC DNA]</scope>
    <source>
        <strain evidence="3 4">NIES-144</strain>
    </source>
</reference>
<proteinExistence type="predicted"/>
<keyword evidence="4" id="KW-1185">Reference proteome</keyword>
<feature type="transmembrane region" description="Helical" evidence="2">
    <location>
        <begin position="245"/>
        <end position="268"/>
    </location>
</feature>
<evidence type="ECO:0000256" key="2">
    <source>
        <dbReference type="SAM" id="Phobius"/>
    </source>
</evidence>
<keyword evidence="2" id="KW-1133">Transmembrane helix</keyword>
<feature type="region of interest" description="Disordered" evidence="1">
    <location>
        <begin position="1"/>
        <end position="20"/>
    </location>
</feature>
<dbReference type="AlphaFoldDB" id="A0A699YMZ6"/>
<accession>A0A699YMZ6</accession>
<feature type="non-terminal residue" evidence="3">
    <location>
        <position position="272"/>
    </location>
</feature>
<sequence length="272" mass="29520">MEQGATARPLEPGQLSKPAKFGTEVTLPATSLLGPELSIRQPAALGAAPTEYYELEIKKLKPSTAYVVKIKSEGPGEGGEGLAVRSERLLTLSVEEERNRDIEMAAFAGSLIKLGDYDATVLNFAASTGLYSVRVLQVDDVAAATQLLRFTSDYTELGLAVRAYTLSSVKFGRWGGEISGSRVVAEGELRWIVARAVELEDRSRLEDGYSAQSRLLEAEAARLTQQLEQQRLTAASALRLTRLTYLTLTALMALLTLAAFATTAWLLARSHR</sequence>
<evidence type="ECO:0000256" key="1">
    <source>
        <dbReference type="SAM" id="MobiDB-lite"/>
    </source>
</evidence>
<keyword evidence="2" id="KW-0472">Membrane</keyword>
<keyword evidence="2" id="KW-0812">Transmembrane</keyword>
<dbReference type="Proteomes" id="UP000485058">
    <property type="component" value="Unassembled WGS sequence"/>
</dbReference>
<evidence type="ECO:0000313" key="3">
    <source>
        <dbReference type="EMBL" id="GFH10685.1"/>
    </source>
</evidence>
<comment type="caution">
    <text evidence="3">The sequence shown here is derived from an EMBL/GenBank/DDBJ whole genome shotgun (WGS) entry which is preliminary data.</text>
</comment>
<protein>
    <submittedName>
        <fullName evidence="3">Uncharacterized protein</fullName>
    </submittedName>
</protein>
<dbReference type="EMBL" id="BLLF01000337">
    <property type="protein sequence ID" value="GFH10685.1"/>
    <property type="molecule type" value="Genomic_DNA"/>
</dbReference>